<evidence type="ECO:0000256" key="2">
    <source>
        <dbReference type="ARBA" id="ARBA00022801"/>
    </source>
</evidence>
<dbReference type="GO" id="GO:0016787">
    <property type="term" value="F:hydrolase activity"/>
    <property type="evidence" value="ECO:0007669"/>
    <property type="project" value="UniProtKB-KW"/>
</dbReference>
<evidence type="ECO:0000313" key="7">
    <source>
        <dbReference type="EMBL" id="QBP10037.1"/>
    </source>
</evidence>
<dbReference type="Gene3D" id="3.90.320.10">
    <property type="match status" value="1"/>
</dbReference>
<dbReference type="InterPro" id="IPR038720">
    <property type="entry name" value="YprB_RNase_H-like_dom"/>
</dbReference>
<protein>
    <submittedName>
        <fullName evidence="7">TM0106 family RecB-like putative nuclease</fullName>
    </submittedName>
</protein>
<evidence type="ECO:0000313" key="8">
    <source>
        <dbReference type="Proteomes" id="UP000253772"/>
    </source>
</evidence>
<dbReference type="InterPro" id="IPR012337">
    <property type="entry name" value="RNaseH-like_sf"/>
</dbReference>
<dbReference type="Pfam" id="PF13604">
    <property type="entry name" value="AAA_30"/>
    <property type="match status" value="1"/>
</dbReference>
<name>A0A482IR71_9BURK</name>
<dbReference type="SUPFAM" id="SSF52540">
    <property type="entry name" value="P-loop containing nucleoside triphosphate hydrolases"/>
    <property type="match status" value="1"/>
</dbReference>
<dbReference type="GO" id="GO:0005524">
    <property type="term" value="F:ATP binding"/>
    <property type="evidence" value="ECO:0007669"/>
    <property type="project" value="UniProtKB-KW"/>
</dbReference>
<proteinExistence type="predicted"/>
<dbReference type="Gene3D" id="3.40.50.300">
    <property type="entry name" value="P-loop containing nucleotide triphosphate hydrolases"/>
    <property type="match status" value="2"/>
</dbReference>
<reference evidence="7 8" key="1">
    <citation type="submission" date="2019-03" db="EMBL/GenBank/DDBJ databases">
        <title>Comparative insights into the high quality Complete genome sequence of highly metal resistant Cupriavidus metallidurans strain BS1 isolated from a gold-copper mine.</title>
        <authorList>
            <person name="Mazhar H.S."/>
            <person name="Rensing C."/>
        </authorList>
    </citation>
    <scope>NUCLEOTIDE SEQUENCE [LARGE SCALE GENOMIC DNA]</scope>
    <source>
        <strain evidence="7 8">BS1</strain>
    </source>
</reference>
<dbReference type="PANTHER" id="PTHR43788:SF8">
    <property type="entry name" value="DNA-BINDING PROTEIN SMUBP-2"/>
    <property type="match status" value="1"/>
</dbReference>
<feature type="domain" description="DNA2/NAM7 helicase-like C-terminal" evidence="5">
    <location>
        <begin position="921"/>
        <end position="1102"/>
    </location>
</feature>
<evidence type="ECO:0000259" key="5">
    <source>
        <dbReference type="Pfam" id="PF13087"/>
    </source>
</evidence>
<dbReference type="AlphaFoldDB" id="A0A482IR71"/>
<dbReference type="Pfam" id="PF13482">
    <property type="entry name" value="RNase_H_2"/>
    <property type="match status" value="1"/>
</dbReference>
<dbReference type="SUPFAM" id="SSF53098">
    <property type="entry name" value="Ribonuclease H-like"/>
    <property type="match status" value="1"/>
</dbReference>
<keyword evidence="4" id="KW-0067">ATP-binding</keyword>
<dbReference type="CDD" id="cd17934">
    <property type="entry name" value="DEXXQc_Upf1-like"/>
    <property type="match status" value="1"/>
</dbReference>
<keyword evidence="1" id="KW-0547">Nucleotide-binding</keyword>
<dbReference type="InterPro" id="IPR047187">
    <property type="entry name" value="SF1_C_Upf1"/>
</dbReference>
<dbReference type="OrthoDB" id="9757917at2"/>
<evidence type="ECO:0000256" key="1">
    <source>
        <dbReference type="ARBA" id="ARBA00022741"/>
    </source>
</evidence>
<organism evidence="7 8">
    <name type="scientific">Cupriavidus metallidurans</name>
    <dbReference type="NCBI Taxonomy" id="119219"/>
    <lineage>
        <taxon>Bacteria</taxon>
        <taxon>Pseudomonadati</taxon>
        <taxon>Pseudomonadota</taxon>
        <taxon>Betaproteobacteria</taxon>
        <taxon>Burkholderiales</taxon>
        <taxon>Burkholderiaceae</taxon>
        <taxon>Cupriavidus</taxon>
    </lineage>
</organism>
<dbReference type="NCBIfam" id="TIGR03491">
    <property type="entry name" value="TM0106 family RecB-like putative nuclease"/>
    <property type="match status" value="1"/>
</dbReference>
<keyword evidence="3" id="KW-0347">Helicase</keyword>
<dbReference type="RefSeq" id="WP_017513040.1">
    <property type="nucleotide sequence ID" value="NZ_CP037900.1"/>
</dbReference>
<dbReference type="InterPro" id="IPR019993">
    <property type="entry name" value="RecB_nuclease_TM0106_put"/>
</dbReference>
<dbReference type="PANTHER" id="PTHR43788">
    <property type="entry name" value="DNA2/NAM7 HELICASE FAMILY MEMBER"/>
    <property type="match status" value="1"/>
</dbReference>
<dbReference type="InterPro" id="IPR050534">
    <property type="entry name" value="Coronavir_polyprotein_1ab"/>
</dbReference>
<dbReference type="InterPro" id="IPR011604">
    <property type="entry name" value="PDDEXK-like_dom_sf"/>
</dbReference>
<dbReference type="InterPro" id="IPR027417">
    <property type="entry name" value="P-loop_NTPase"/>
</dbReference>
<keyword evidence="2" id="KW-0378">Hydrolase</keyword>
<evidence type="ECO:0000259" key="6">
    <source>
        <dbReference type="Pfam" id="PF13482"/>
    </source>
</evidence>
<dbReference type="CDD" id="cd18808">
    <property type="entry name" value="SF1_C_Upf1"/>
    <property type="match status" value="1"/>
</dbReference>
<evidence type="ECO:0000256" key="4">
    <source>
        <dbReference type="ARBA" id="ARBA00022840"/>
    </source>
</evidence>
<sequence length="1135" mass="126917">MQKKNGSYLFSASDIVSFLECEHSTTLGLQNLETPLERAPEDPQLKLIQDKGLAHEKAYFEKLTQGRTWVDVNAQGDSVEARVAATRKAMHEGVGVIFQAAFRHDQYLGYADFLVKVDSPSQLGAYSYEVQDTKLARSARGKFIIQLCFYSWLLSREQGTMPQSMQVVLGSGHVATFRVADYFMYFRDVLARFERRIAEGDAVNTYPDPCEKCSQCEWINLCDSRRSDDDHLSYVANISKAQIKKLSESGVTTLAELAVMPAQASIPKLASKTLERLRAQAALQLKARSEGGMHLELLPKVDQGLRGFERLPTPSPGDMYFDMEGDPLEEGGLEYLFGLYIVDDGVEKFVPFWAHTRAEEKLAFERFVDFVYERLQKYPDAHIYHYAAYEATALKKLMSMHGTREAEVDGLLRRGKLVDLYKVVREALLISEPSYSIKYVEKFYLDQRVGGVTNAGASILYYEKWKETKEPKLLQEIADYNRDDVLSTFKLHQWLCELRPEAMPWATLAASASGAGSPTVAIGEKKPIEIRLEEFERTLCGGIPEREDERTEQDQHRLLTFQLLDYHRREQKPEWWAYFDRMDMTEAELIEDVECIGGATLDLTVEREKVKASYRYTYRFPPQETKLRGPKAMDLRTAKSLSNVQVQHGEGRLTFTLGAKNEAPEVLALGPDRPVGYDVIVDAVFRYAASLRDAQANAASRFQAIDDLLRRRLPRIHYIPAGQALVDEAAPLLPQVVKAVLGMQETTLFLQGPPGAGKTYTGSRVILALLQAGKRVGVSSNSHHAINNLLRALETAAAEQDFVFSGVKKSSKDQEDGWIKGQLIKDVFENEEVSGSGAQLLAGTAWVFSREDLEGELDYLFVDEAGQVSLGNVVGMGTSARNIVLLGDQMQLGQPTKGVHPGNSGQSVLEYLLDGLSTIPAAQGIFLNTTYRMHPNVCEFISEAIYDGRLTSHEKTARQGLVLNEAAHSALAPSGIRFVPVIHDGNAQESQEEADVIRDLYVSLLEQEFLDGEGSRRRFTPDDILVVAPYNMQVNLLRQCLPADARIGTVDKFQGQEAQVVIISMATSNADYLPRNIEFLFSKNRLNVALSRAKSLALLVASPELTSIRCKTPEQMTLVNTLCWVAQTSVQQVQR</sequence>
<dbReference type="Pfam" id="PF13087">
    <property type="entry name" value="AAA_12"/>
    <property type="match status" value="1"/>
</dbReference>
<dbReference type="InterPro" id="IPR041679">
    <property type="entry name" value="DNA2/NAM7-like_C"/>
</dbReference>
<evidence type="ECO:0000256" key="3">
    <source>
        <dbReference type="ARBA" id="ARBA00022806"/>
    </source>
</evidence>
<dbReference type="Proteomes" id="UP000253772">
    <property type="component" value="Chromosome c1"/>
</dbReference>
<dbReference type="GO" id="GO:0043139">
    <property type="term" value="F:5'-3' DNA helicase activity"/>
    <property type="evidence" value="ECO:0007669"/>
    <property type="project" value="TreeGrafter"/>
</dbReference>
<dbReference type="EMBL" id="CP037900">
    <property type="protein sequence ID" value="QBP10037.1"/>
    <property type="molecule type" value="Genomic_DNA"/>
</dbReference>
<gene>
    <name evidence="7" type="ORF">DDF84_009815</name>
</gene>
<accession>A0A482IR71</accession>
<feature type="domain" description="YprB ribonuclease H-like" evidence="6">
    <location>
        <begin position="319"/>
        <end position="495"/>
    </location>
</feature>